<dbReference type="Gene3D" id="3.40.30.10">
    <property type="entry name" value="Glutaredoxin"/>
    <property type="match status" value="1"/>
</dbReference>
<dbReference type="PANTHER" id="PTHR15337:SF11">
    <property type="entry name" value="THIOREDOXIN DOMAIN-CONTAINING PROTEIN"/>
    <property type="match status" value="1"/>
</dbReference>
<keyword evidence="5" id="KW-1185">Reference proteome</keyword>
<dbReference type="EMBL" id="FZNX01000003">
    <property type="protein sequence ID" value="SNR62095.1"/>
    <property type="molecule type" value="Genomic_DNA"/>
</dbReference>
<dbReference type="OrthoDB" id="981626at2"/>
<dbReference type="InterPro" id="IPR013766">
    <property type="entry name" value="Thioredoxin_domain"/>
</dbReference>
<evidence type="ECO:0000313" key="5">
    <source>
        <dbReference type="Proteomes" id="UP000198412"/>
    </source>
</evidence>
<reference evidence="5" key="1">
    <citation type="submission" date="2017-06" db="EMBL/GenBank/DDBJ databases">
        <authorList>
            <person name="Varghese N."/>
            <person name="Submissions S."/>
        </authorList>
    </citation>
    <scope>NUCLEOTIDE SEQUENCE [LARGE SCALE GENOMIC DNA]</scope>
    <source>
        <strain evidence="5">DSM 27993</strain>
    </source>
</reference>
<dbReference type="PANTHER" id="PTHR15337">
    <property type="entry name" value="ANTERIOR GRADIENT PROTEIN-RELATED"/>
    <property type="match status" value="1"/>
</dbReference>
<dbReference type="PROSITE" id="PS51352">
    <property type="entry name" value="THIOREDOXIN_2"/>
    <property type="match status" value="1"/>
</dbReference>
<feature type="signal peptide" evidence="2">
    <location>
        <begin position="1"/>
        <end position="20"/>
    </location>
</feature>
<accession>A0A238XSY0</accession>
<evidence type="ECO:0000256" key="2">
    <source>
        <dbReference type="SAM" id="SignalP"/>
    </source>
</evidence>
<dbReference type="AlphaFoldDB" id="A0A238XSY0"/>
<evidence type="ECO:0000259" key="3">
    <source>
        <dbReference type="PROSITE" id="PS51352"/>
    </source>
</evidence>
<feature type="domain" description="Thioredoxin" evidence="3">
    <location>
        <begin position="18"/>
        <end position="160"/>
    </location>
</feature>
<evidence type="ECO:0000313" key="4">
    <source>
        <dbReference type="EMBL" id="SNR62095.1"/>
    </source>
</evidence>
<dbReference type="Proteomes" id="UP000198412">
    <property type="component" value="Unassembled WGS sequence"/>
</dbReference>
<proteinExistence type="predicted"/>
<dbReference type="RefSeq" id="WP_089378389.1">
    <property type="nucleotide sequence ID" value="NZ_FZNX01000003.1"/>
</dbReference>
<sequence>MKRVLLACVFTIVTSGLLRAQDSIEDVSYSKVSWEQKLSKANSLSKSKNIPILIFFTGSDWCGPCKMLVADVFESERFKELSDSEFVLYEADFPRNKNLVSNSQRSDNLKLKNKYNVNSYPTIVIVDSKGKELGKLKGYNLMRDTSYHYSFFENTLNKVK</sequence>
<dbReference type="SUPFAM" id="SSF52833">
    <property type="entry name" value="Thioredoxin-like"/>
    <property type="match status" value="1"/>
</dbReference>
<protein>
    <submittedName>
        <fullName evidence="4">Thioredoxin-like</fullName>
    </submittedName>
</protein>
<keyword evidence="1 2" id="KW-0732">Signal</keyword>
<dbReference type="Pfam" id="PF13098">
    <property type="entry name" value="Thioredoxin_2"/>
    <property type="match status" value="1"/>
</dbReference>
<dbReference type="InterPro" id="IPR012336">
    <property type="entry name" value="Thioredoxin-like_fold"/>
</dbReference>
<dbReference type="InterPro" id="IPR036249">
    <property type="entry name" value="Thioredoxin-like_sf"/>
</dbReference>
<organism evidence="4 5">
    <name type="scientific">Lutibacter flavus</name>
    <dbReference type="NCBI Taxonomy" id="691689"/>
    <lineage>
        <taxon>Bacteria</taxon>
        <taxon>Pseudomonadati</taxon>
        <taxon>Bacteroidota</taxon>
        <taxon>Flavobacteriia</taxon>
        <taxon>Flavobacteriales</taxon>
        <taxon>Flavobacteriaceae</taxon>
        <taxon>Lutibacter</taxon>
    </lineage>
</organism>
<evidence type="ECO:0000256" key="1">
    <source>
        <dbReference type="ARBA" id="ARBA00022729"/>
    </source>
</evidence>
<name>A0A238XSY0_9FLAO</name>
<gene>
    <name evidence="4" type="ORF">SAMN04488111_2100</name>
</gene>
<feature type="chain" id="PRO_5013122350" evidence="2">
    <location>
        <begin position="21"/>
        <end position="160"/>
    </location>
</feature>
<dbReference type="InterPro" id="IPR051099">
    <property type="entry name" value="AGR/TXD"/>
</dbReference>